<feature type="region of interest" description="Disordered" evidence="1">
    <location>
        <begin position="375"/>
        <end position="421"/>
    </location>
</feature>
<evidence type="ECO:0000313" key="2">
    <source>
        <dbReference type="EMBL" id="CAA9423902.1"/>
    </source>
</evidence>
<name>A0A6J4PU16_9ACTN</name>
<gene>
    <name evidence="2" type="ORF">AVDCRST_MAG01-01-2457</name>
</gene>
<feature type="compositionally biased region" description="Basic and acidic residues" evidence="1">
    <location>
        <begin position="404"/>
        <end position="418"/>
    </location>
</feature>
<dbReference type="AlphaFoldDB" id="A0A6J4PU16"/>
<sequence length="440" mass="47007">MVQVGVGYDGRVYLVDGAEVWRRGTPPVRLDAGVHQHPRRPEVEQVAAAAHLTRPSERAERERGPLPGVAAIGRTVLGRSYLVRRYQILYRHGRGGVRVFGLLLGGFGGVLARGAHIGLGLQYLAHELEQVRGPGRGVERGRHGSYLVLYRPHQQLAEAVVGKAGVLERVLYAVALCGHEPELFVELVHALGGPGVGGPLAFERPLQLLAAPLELGDALVEAAPGVQGRGGLLLGLSHQVGGPAALAGEDVHLFRKGGGPLVGGPRGEGEPLVLALQALELRLKVPDVGVLGGLLLRRALLRAPGLRQRLDDGGVLLLVGRQRRQEETFGGVGLRHLFQVLPGEVFEGVEGLRRDLLLHGRPEGAPCRRVLADPARHAAQEGGPPAGLTRERVGPDAPGQQHLVEPRHALAEFRERPPGVEPAEAAHHQLLRQAVRRSPV</sequence>
<accession>A0A6J4PU16</accession>
<reference evidence="2" key="1">
    <citation type="submission" date="2020-02" db="EMBL/GenBank/DDBJ databases">
        <authorList>
            <person name="Meier V. D."/>
        </authorList>
    </citation>
    <scope>NUCLEOTIDE SEQUENCE</scope>
    <source>
        <strain evidence="2">AVDCRST_MAG01</strain>
    </source>
</reference>
<protein>
    <submittedName>
        <fullName evidence="2">Uncharacterized protein</fullName>
    </submittedName>
</protein>
<dbReference type="EMBL" id="CADCUW010000336">
    <property type="protein sequence ID" value="CAA9423902.1"/>
    <property type="molecule type" value="Genomic_DNA"/>
</dbReference>
<evidence type="ECO:0000256" key="1">
    <source>
        <dbReference type="SAM" id="MobiDB-lite"/>
    </source>
</evidence>
<proteinExistence type="predicted"/>
<organism evidence="2">
    <name type="scientific">uncultured Rubrobacteraceae bacterium</name>
    <dbReference type="NCBI Taxonomy" id="349277"/>
    <lineage>
        <taxon>Bacteria</taxon>
        <taxon>Bacillati</taxon>
        <taxon>Actinomycetota</taxon>
        <taxon>Rubrobacteria</taxon>
        <taxon>Rubrobacterales</taxon>
        <taxon>Rubrobacteraceae</taxon>
        <taxon>environmental samples</taxon>
    </lineage>
</organism>